<dbReference type="PANTHER" id="PTHR30295">
    <property type="entry name" value="BACTERIOFERRITIN"/>
    <property type="match status" value="1"/>
</dbReference>
<feature type="compositionally biased region" description="Low complexity" evidence="3">
    <location>
        <begin position="11"/>
        <end position="37"/>
    </location>
</feature>
<keyword evidence="2" id="KW-0408">Iron</keyword>
<dbReference type="EMBL" id="CP013140">
    <property type="protein sequence ID" value="ALN58081.1"/>
    <property type="molecule type" value="Genomic_DNA"/>
</dbReference>
<proteinExistence type="predicted"/>
<keyword evidence="1" id="KW-0409">Iron storage</keyword>
<evidence type="ECO:0000256" key="2">
    <source>
        <dbReference type="ARBA" id="ARBA00023004"/>
    </source>
</evidence>
<dbReference type="InterPro" id="IPR009040">
    <property type="entry name" value="Ferritin-like_diiron"/>
</dbReference>
<dbReference type="Proteomes" id="UP000061569">
    <property type="component" value="Chromosome"/>
</dbReference>
<dbReference type="RefSeq" id="WP_078998459.1">
    <property type="nucleotide sequence ID" value="NZ_CP067396.1"/>
</dbReference>
<feature type="region of interest" description="Disordered" evidence="3">
    <location>
        <begin position="1"/>
        <end position="37"/>
    </location>
</feature>
<dbReference type="SUPFAM" id="SSF47240">
    <property type="entry name" value="Ferritin-like"/>
    <property type="match status" value="1"/>
</dbReference>
<organism evidence="4 5">
    <name type="scientific">Lysobacter enzymogenes</name>
    <dbReference type="NCBI Taxonomy" id="69"/>
    <lineage>
        <taxon>Bacteria</taxon>
        <taxon>Pseudomonadati</taxon>
        <taxon>Pseudomonadota</taxon>
        <taxon>Gammaproteobacteria</taxon>
        <taxon>Lysobacterales</taxon>
        <taxon>Lysobacteraceae</taxon>
        <taxon>Lysobacter</taxon>
    </lineage>
</organism>
<dbReference type="Gene3D" id="1.20.1260.10">
    <property type="match status" value="1"/>
</dbReference>
<accession>A0A0S2DHN7</accession>
<dbReference type="PANTHER" id="PTHR30295:SF1">
    <property type="entry name" value="DNA PROTECTION DURING STARVATION PROTEIN"/>
    <property type="match status" value="1"/>
</dbReference>
<evidence type="ECO:0000256" key="3">
    <source>
        <dbReference type="SAM" id="MobiDB-lite"/>
    </source>
</evidence>
<dbReference type="Pfam" id="PF00210">
    <property type="entry name" value="Ferritin"/>
    <property type="match status" value="1"/>
</dbReference>
<sequence length="215" mass="23428">MSAKPVSQRETAPSKAAAAKTATPTSGKSSAKSSATGSSDFVADIGAIRARARKHIEDGAVTASYAADREAVIRLLNDALATEIVCVLRYKRHYFMASGLMADAIKAEFLEHANEEQAHADLIAERIVQLGGEPDLNPDALSRRAHAEYVEGSDLRDMVKEDLIAERIAIDSYRAIIDFVGDKDTTTKRMMEHILAQEEEHADELADMLDGWTGR</sequence>
<dbReference type="STRING" id="69.GLE_2733"/>
<dbReference type="OrthoDB" id="4271929at2"/>
<dbReference type="GO" id="GO:0008199">
    <property type="term" value="F:ferric iron binding"/>
    <property type="evidence" value="ECO:0007669"/>
    <property type="project" value="InterPro"/>
</dbReference>
<dbReference type="KEGG" id="lez:GLE_2733"/>
<dbReference type="GO" id="GO:0004322">
    <property type="term" value="F:ferroxidase activity"/>
    <property type="evidence" value="ECO:0007669"/>
    <property type="project" value="TreeGrafter"/>
</dbReference>
<evidence type="ECO:0000256" key="1">
    <source>
        <dbReference type="ARBA" id="ARBA00022434"/>
    </source>
</evidence>
<evidence type="ECO:0000313" key="5">
    <source>
        <dbReference type="Proteomes" id="UP000061569"/>
    </source>
</evidence>
<protein>
    <submittedName>
        <fullName evidence="4">Ferritin-like domain</fullName>
    </submittedName>
</protein>
<dbReference type="GO" id="GO:0006879">
    <property type="term" value="P:intracellular iron ion homeostasis"/>
    <property type="evidence" value="ECO:0007669"/>
    <property type="project" value="UniProtKB-KW"/>
</dbReference>
<dbReference type="InterPro" id="IPR012347">
    <property type="entry name" value="Ferritin-like"/>
</dbReference>
<dbReference type="InterPro" id="IPR008331">
    <property type="entry name" value="Ferritin_DPS_dom"/>
</dbReference>
<dbReference type="PATRIC" id="fig|69.6.peg.2691"/>
<evidence type="ECO:0000313" key="4">
    <source>
        <dbReference type="EMBL" id="ALN58081.1"/>
    </source>
</evidence>
<dbReference type="GO" id="GO:0020037">
    <property type="term" value="F:heme binding"/>
    <property type="evidence" value="ECO:0007669"/>
    <property type="project" value="TreeGrafter"/>
</dbReference>
<dbReference type="CDD" id="cd00657">
    <property type="entry name" value="Ferritin_like"/>
    <property type="match status" value="1"/>
</dbReference>
<reference evidence="4 5" key="1">
    <citation type="submission" date="2015-11" db="EMBL/GenBank/DDBJ databases">
        <title>Genome sequences of Lysobacter enzymogenes strain C3 and Lysobacter antibioticus ATCC 29479.</title>
        <authorList>
            <person name="Kobayashi D.Y."/>
        </authorList>
    </citation>
    <scope>NUCLEOTIDE SEQUENCE [LARGE SCALE GENOMIC DNA]</scope>
    <source>
        <strain evidence="4 5">C3</strain>
    </source>
</reference>
<dbReference type="AlphaFoldDB" id="A0A0S2DHN7"/>
<dbReference type="GO" id="GO:0005829">
    <property type="term" value="C:cytosol"/>
    <property type="evidence" value="ECO:0007669"/>
    <property type="project" value="TreeGrafter"/>
</dbReference>
<gene>
    <name evidence="4" type="ORF">GLE_2733</name>
</gene>
<dbReference type="InterPro" id="IPR009078">
    <property type="entry name" value="Ferritin-like_SF"/>
</dbReference>
<dbReference type="PROSITE" id="PS50905">
    <property type="entry name" value="FERRITIN_LIKE"/>
    <property type="match status" value="1"/>
</dbReference>
<name>A0A0S2DHN7_LYSEN</name>